<comment type="caution">
    <text evidence="1">The sequence shown here is derived from an EMBL/GenBank/DDBJ whole genome shotgun (WGS) entry which is preliminary data.</text>
</comment>
<evidence type="ECO:0000313" key="2">
    <source>
        <dbReference type="Proteomes" id="UP000435837"/>
    </source>
</evidence>
<accession>A0A640SBC8</accession>
<protein>
    <submittedName>
        <fullName evidence="1">Uncharacterized protein</fullName>
    </submittedName>
</protein>
<dbReference type="AlphaFoldDB" id="A0A640SBC8"/>
<organism evidence="1 2">
    <name type="scientific">Streptomyces caniferus</name>
    <dbReference type="NCBI Taxonomy" id="285557"/>
    <lineage>
        <taxon>Bacteria</taxon>
        <taxon>Bacillati</taxon>
        <taxon>Actinomycetota</taxon>
        <taxon>Actinomycetes</taxon>
        <taxon>Kitasatosporales</taxon>
        <taxon>Streptomycetaceae</taxon>
        <taxon>Streptomyces</taxon>
    </lineage>
</organism>
<sequence>MMTLVLRTTDRTAEPAPVLPTLPAGTDPLLQLEYEMQQPSGPGATRCLSHPAEMALRGMPVRCSACHARRDWLLINHGRNVWIVCRCSNQWLEPEISRTDFDALIAIPDHRTYPSVEEGLAALGFDGAFAGTYFE</sequence>
<reference evidence="1 2" key="1">
    <citation type="submission" date="2019-12" db="EMBL/GenBank/DDBJ databases">
        <title>Whole genome shotgun sequence of Streptomyces caniferus NBRC 15389.</title>
        <authorList>
            <person name="Ichikawa N."/>
            <person name="Kimura A."/>
            <person name="Kitahashi Y."/>
            <person name="Komaki H."/>
            <person name="Tamura T."/>
        </authorList>
    </citation>
    <scope>NUCLEOTIDE SEQUENCE [LARGE SCALE GENOMIC DNA]</scope>
    <source>
        <strain evidence="1 2">NBRC 15389</strain>
    </source>
</reference>
<name>A0A640SBC8_9ACTN</name>
<evidence type="ECO:0000313" key="1">
    <source>
        <dbReference type="EMBL" id="GFE08609.1"/>
    </source>
</evidence>
<proteinExistence type="predicted"/>
<gene>
    <name evidence="1" type="ORF">Scani_48770</name>
</gene>
<dbReference type="Proteomes" id="UP000435837">
    <property type="component" value="Unassembled WGS sequence"/>
</dbReference>
<dbReference type="EMBL" id="BLIN01000005">
    <property type="protein sequence ID" value="GFE08609.1"/>
    <property type="molecule type" value="Genomic_DNA"/>
</dbReference>